<gene>
    <name evidence="5" type="ORF">AC579_346</name>
</gene>
<feature type="compositionally biased region" description="Polar residues" evidence="1">
    <location>
        <begin position="336"/>
        <end position="346"/>
    </location>
</feature>
<protein>
    <submittedName>
        <fullName evidence="5">Uncharacterized protein</fullName>
    </submittedName>
</protein>
<accession>A0A139IRK8</accession>
<dbReference type="EMBL" id="LFZO01000024">
    <property type="protein sequence ID" value="KXT17184.1"/>
    <property type="molecule type" value="Genomic_DNA"/>
</dbReference>
<proteinExistence type="predicted"/>
<organism evidence="5 6">
    <name type="scientific">Pseudocercospora musae</name>
    <dbReference type="NCBI Taxonomy" id="113226"/>
    <lineage>
        <taxon>Eukaryota</taxon>
        <taxon>Fungi</taxon>
        <taxon>Dikarya</taxon>
        <taxon>Ascomycota</taxon>
        <taxon>Pezizomycotina</taxon>
        <taxon>Dothideomycetes</taxon>
        <taxon>Dothideomycetidae</taxon>
        <taxon>Mycosphaerellales</taxon>
        <taxon>Mycosphaerellaceae</taxon>
        <taxon>Pseudocercospora</taxon>
    </lineage>
</organism>
<dbReference type="InterPro" id="IPR049237">
    <property type="entry name" value="DUF2264_C"/>
</dbReference>
<reference evidence="5 6" key="1">
    <citation type="submission" date="2015-07" db="EMBL/GenBank/DDBJ databases">
        <title>Comparative genomics of the Sigatoka disease complex on banana suggests a link between parallel evolutionary changes in Pseudocercospora fijiensis and Pseudocercospora eumusae and increased virulence on the banana host.</title>
        <authorList>
            <person name="Chang T.-C."/>
            <person name="Salvucci A."/>
            <person name="Crous P.W."/>
            <person name="Stergiopoulos I."/>
        </authorList>
    </citation>
    <scope>NUCLEOTIDE SEQUENCE [LARGE SCALE GENOMIC DNA]</scope>
    <source>
        <strain evidence="5 6">CBS 116634</strain>
    </source>
</reference>
<feature type="compositionally biased region" description="Polar residues" evidence="1">
    <location>
        <begin position="94"/>
        <end position="111"/>
    </location>
</feature>
<feature type="region of interest" description="Disordered" evidence="1">
    <location>
        <begin position="13"/>
        <end position="34"/>
    </location>
</feature>
<evidence type="ECO:0000259" key="3">
    <source>
        <dbReference type="Pfam" id="PF10022"/>
    </source>
</evidence>
<feature type="domain" description="DUF2264" evidence="3">
    <location>
        <begin position="498"/>
        <end position="826"/>
    </location>
</feature>
<feature type="region of interest" description="Disordered" evidence="1">
    <location>
        <begin position="317"/>
        <end position="361"/>
    </location>
</feature>
<feature type="region of interest" description="Disordered" evidence="1">
    <location>
        <begin position="94"/>
        <end position="130"/>
    </location>
</feature>
<dbReference type="Pfam" id="PF20938">
    <property type="entry name" value="DUF2264_C"/>
    <property type="match status" value="1"/>
</dbReference>
<keyword evidence="2" id="KW-0472">Membrane</keyword>
<dbReference type="Proteomes" id="UP000073492">
    <property type="component" value="Unassembled WGS sequence"/>
</dbReference>
<evidence type="ECO:0000313" key="5">
    <source>
        <dbReference type="EMBL" id="KXT17184.1"/>
    </source>
</evidence>
<sequence>MLLPEHQNLHVRSLWPRETNSSTSSDHNGSGGGSGATQTVIIIIVVIAIVALLMLTIASVMILRRLRRRHENPKYVPTQFLKKKWRAWQPRQFSGSSKGQYSAGLQGTTSIPAWPLRSETRSAPASRQDLPDLERAQAEMLANSDGVERHTSVRSVMTLPAYSQSVREDEQVLAREGERDGIDVVVEMPETEQDEENRREEEMESLYQIRLQRRQEVAEREERRRRRQEARVRGDFAEVERIRLEGREATARREREGAAAMIAAHQATMATRDRRVSSVSYAELGVARHDGTRIRANSNDSDSRPLLDSAASINGASLRPWSTQESMPYSHHRNRSQISQNGSMMSASDEDPDFVDLAERPPFGRAGSDFEVVALNQGGHSRNNSAAHTPIGGRSRASTNASRNGAVRPSIDTSVSVSGDLGEGHIPSADPPSYDGEGFEDAPPYESPTSTRAPQIQTSSTSPQDQSDTEQISSASARIAEANQPFPPHAFSANPLKSRDDVAAACASLLGPLESGFSQNRALVRVGGSGTKFDETAAQIEGFARPLWGLAPLLAGGFNYRIAHLWTEGLAAGTDPRGSEFWGNMQDLDQRMVEACPVGFTLAIAGKQFWDPLTTQQKQNLSCWIGFMNDKEMPNTNWLWFRVFANLGLRANGAPYSHERIEADVAHLETFHRGGGWSNDEPEGYTQIDYYSGSFAIQFKDRAKQFALDFIHYQDPDGHSIPFGRSLTYRFATIAFWSAFAFADVEPPAPLTWGMIKGLLVRNLRWWSQKAHIFQPNGMLNIGYTYPNYYLAENYNSPGSPYWCMLAFAALAQPESPPFWSSSEEAHPFTQSPSPLPAIKALEIPKHIMVHKGGHTFLLSSGQKCHYPLKATQAKYGHFAYSASFGYSVPTGSYALEQFVPESALALSDDDGEIWKMRREVEDASTLEQDGQPFLYSAMYPWKYVEVKTWLIPPIDQAPNWHIRIRRIKTNRALQSAEGGFAIAGTRELDGRMLTEQTLESPKEGTAAFGKTALILSRAGASGVVELLWNDGRTGGVCNVDANSNLIEARTLLPTLYADLEAGATPMWFATAVFAMPSTVPDWQSQWKTGWQAIPQVPQWCWT</sequence>
<dbReference type="OrthoDB" id="5150166at2759"/>
<feature type="domain" description="DUF2264" evidence="4">
    <location>
        <begin position="837"/>
        <end position="1101"/>
    </location>
</feature>
<feature type="transmembrane region" description="Helical" evidence="2">
    <location>
        <begin position="40"/>
        <end position="63"/>
    </location>
</feature>
<evidence type="ECO:0000256" key="2">
    <source>
        <dbReference type="SAM" id="Phobius"/>
    </source>
</evidence>
<keyword evidence="2" id="KW-0812">Transmembrane</keyword>
<dbReference type="AlphaFoldDB" id="A0A139IRK8"/>
<evidence type="ECO:0000256" key="1">
    <source>
        <dbReference type="SAM" id="MobiDB-lite"/>
    </source>
</evidence>
<feature type="compositionally biased region" description="Polar residues" evidence="1">
    <location>
        <begin position="317"/>
        <end position="327"/>
    </location>
</feature>
<evidence type="ECO:0000313" key="6">
    <source>
        <dbReference type="Proteomes" id="UP000073492"/>
    </source>
</evidence>
<dbReference type="InterPro" id="IPR016624">
    <property type="entry name" value="UCP014753"/>
</dbReference>
<dbReference type="Pfam" id="PF10022">
    <property type="entry name" value="DUF2264"/>
    <property type="match status" value="1"/>
</dbReference>
<dbReference type="PANTHER" id="PTHR35339:SF4">
    <property type="entry name" value="LINALOOL DEHYDRATASE_ISOMERASE DOMAIN-CONTAINING PROTEIN"/>
    <property type="match status" value="1"/>
</dbReference>
<evidence type="ECO:0000259" key="4">
    <source>
        <dbReference type="Pfam" id="PF20938"/>
    </source>
</evidence>
<name>A0A139IRK8_9PEZI</name>
<keyword evidence="2" id="KW-1133">Transmembrane helix</keyword>
<dbReference type="PANTHER" id="PTHR35339">
    <property type="entry name" value="LINALOOL DEHYDRATASE_ISOMERASE DOMAIN-CONTAINING PROTEIN"/>
    <property type="match status" value="1"/>
</dbReference>
<keyword evidence="6" id="KW-1185">Reference proteome</keyword>
<feature type="region of interest" description="Disordered" evidence="1">
    <location>
        <begin position="379"/>
        <end position="474"/>
    </location>
</feature>
<feature type="compositionally biased region" description="Low complexity" evidence="1">
    <location>
        <begin position="454"/>
        <end position="466"/>
    </location>
</feature>
<comment type="caution">
    <text evidence="5">The sequence shown here is derived from an EMBL/GenBank/DDBJ whole genome shotgun (WGS) entry which is preliminary data.</text>
</comment>
<dbReference type="InterPro" id="IPR049349">
    <property type="entry name" value="DUF2264_N"/>
</dbReference>